<feature type="binding site" evidence="4">
    <location>
        <position position="90"/>
    </location>
    <ligand>
        <name>molybdate</name>
        <dbReference type="ChEBI" id="CHEBI:36264"/>
    </ligand>
</feature>
<evidence type="ECO:0000256" key="4">
    <source>
        <dbReference type="PIRSR" id="PIRSR004846-1"/>
    </source>
</evidence>
<dbReference type="InterPro" id="IPR050682">
    <property type="entry name" value="ModA/WtpA"/>
</dbReference>
<accession>A0AAN0VIR8</accession>
<evidence type="ECO:0000256" key="2">
    <source>
        <dbReference type="ARBA" id="ARBA00022723"/>
    </source>
</evidence>
<dbReference type="Pfam" id="PF13531">
    <property type="entry name" value="SBP_bac_11"/>
    <property type="match status" value="1"/>
</dbReference>
<dbReference type="SUPFAM" id="SSF53850">
    <property type="entry name" value="Periplasmic binding protein-like II"/>
    <property type="match status" value="1"/>
</dbReference>
<feature type="binding site" evidence="4">
    <location>
        <position position="216"/>
    </location>
    <ligand>
        <name>molybdate</name>
        <dbReference type="ChEBI" id="CHEBI:36264"/>
    </ligand>
</feature>
<dbReference type="GO" id="GO:0015689">
    <property type="term" value="P:molybdate ion transport"/>
    <property type="evidence" value="ECO:0007669"/>
    <property type="project" value="InterPro"/>
</dbReference>
<dbReference type="Proteomes" id="UP000028680">
    <property type="component" value="Chromosome"/>
</dbReference>
<dbReference type="PANTHER" id="PTHR30632">
    <property type="entry name" value="MOLYBDATE-BINDING PERIPLASMIC PROTEIN"/>
    <property type="match status" value="1"/>
</dbReference>
<dbReference type="NCBIfam" id="TIGR01256">
    <property type="entry name" value="modA"/>
    <property type="match status" value="1"/>
</dbReference>
<reference evidence="5 6" key="1">
    <citation type="journal article" date="2014" name="ISME J.">
        <title>Adaptation of an abundant Roseobacter RCA organism to pelagic systems revealed by genomic and transcriptomic analyses.</title>
        <authorList>
            <person name="Voget S."/>
            <person name="Wemheuer B."/>
            <person name="Brinkhoff T."/>
            <person name="Vollmers J."/>
            <person name="Dietrich S."/>
            <person name="Giebel H.A."/>
            <person name="Beardsley C."/>
            <person name="Sardemann C."/>
            <person name="Bakenhus I."/>
            <person name="Billerbeck S."/>
            <person name="Daniel R."/>
            <person name="Simon M."/>
        </authorList>
    </citation>
    <scope>NUCLEOTIDE SEQUENCE [LARGE SCALE GENOMIC DNA]</scope>
    <source>
        <strain evidence="5 6">RCA23</strain>
    </source>
</reference>
<keyword evidence="2 4" id="KW-0479">Metal-binding</keyword>
<dbReference type="EMBL" id="CP003984">
    <property type="protein sequence ID" value="AII87460.1"/>
    <property type="molecule type" value="Genomic_DNA"/>
</dbReference>
<dbReference type="Gene3D" id="3.40.190.10">
    <property type="entry name" value="Periplasmic binding protein-like II"/>
    <property type="match status" value="2"/>
</dbReference>
<feature type="binding site" evidence="4">
    <location>
        <position position="63"/>
    </location>
    <ligand>
        <name>molybdate</name>
        <dbReference type="ChEBI" id="CHEBI:36264"/>
    </ligand>
</feature>
<dbReference type="PANTHER" id="PTHR30632:SF17">
    <property type="entry name" value="MOLYBDATE-BINDING PROTEIN MODA"/>
    <property type="match status" value="1"/>
</dbReference>
<dbReference type="GO" id="GO:0030973">
    <property type="term" value="F:molybdate ion binding"/>
    <property type="evidence" value="ECO:0007669"/>
    <property type="project" value="TreeGrafter"/>
</dbReference>
<evidence type="ECO:0000313" key="5">
    <source>
        <dbReference type="EMBL" id="AII87460.1"/>
    </source>
</evidence>
<comment type="similarity">
    <text evidence="1">Belongs to the bacterial solute-binding protein ModA family.</text>
</comment>
<dbReference type="KEGG" id="ptp:RCA23_c19290"/>
<evidence type="ECO:0000313" key="6">
    <source>
        <dbReference type="Proteomes" id="UP000028680"/>
    </source>
</evidence>
<gene>
    <name evidence="5" type="primary">modA</name>
    <name evidence="5" type="ORF">RCA23_c19290</name>
</gene>
<keyword evidence="4" id="KW-0500">Molybdenum</keyword>
<name>A0AAN0VIR8_9RHOB</name>
<sequence>MFSLLLSVYNTGEMNIQKRGPLQNLFGIMAQIRRIARVGGACAVVFGASFCAAQPIDVFAAASMKPALDAIAGQYAEETGQVLRLSYAASSVLARQIDQGAPADVFVSASSDWMRYVDDAGLLSQPARLIASNRLVLASANPAAVALDLNDIMARLDGGRLAVPLISSVPLGIYAAQALSTLGLLQGLRPHLAQQDNARASLISVLRQESPLGLLYASDVRSAPGVFVVADIAPDSHDPVRYLAAAVTAGGEAVVAYLAGPKGRAVFSAYGFLAP</sequence>
<keyword evidence="6" id="KW-1185">Reference proteome</keyword>
<dbReference type="AlphaFoldDB" id="A0AAN0VIR8"/>
<dbReference type="GO" id="GO:0046872">
    <property type="term" value="F:metal ion binding"/>
    <property type="evidence" value="ECO:0007669"/>
    <property type="project" value="UniProtKB-KW"/>
</dbReference>
<proteinExistence type="inferred from homology"/>
<dbReference type="InterPro" id="IPR005950">
    <property type="entry name" value="ModA"/>
</dbReference>
<protein>
    <submittedName>
        <fullName evidence="5">Molybdate ABC transporter, substrate binding protein ModA</fullName>
    </submittedName>
</protein>
<dbReference type="GO" id="GO:0030288">
    <property type="term" value="C:outer membrane-bounded periplasmic space"/>
    <property type="evidence" value="ECO:0007669"/>
    <property type="project" value="TreeGrafter"/>
</dbReference>
<evidence type="ECO:0000256" key="1">
    <source>
        <dbReference type="ARBA" id="ARBA00009175"/>
    </source>
</evidence>
<evidence type="ECO:0000256" key="3">
    <source>
        <dbReference type="ARBA" id="ARBA00022729"/>
    </source>
</evidence>
<keyword evidence="3" id="KW-0732">Signal</keyword>
<dbReference type="PIRSF" id="PIRSF004846">
    <property type="entry name" value="ModA"/>
    <property type="match status" value="1"/>
</dbReference>
<organism evidence="5 6">
    <name type="scientific">Planktomarina temperata RCA23</name>
    <dbReference type="NCBI Taxonomy" id="666509"/>
    <lineage>
        <taxon>Bacteria</taxon>
        <taxon>Pseudomonadati</taxon>
        <taxon>Pseudomonadota</taxon>
        <taxon>Alphaproteobacteria</taxon>
        <taxon>Rhodobacterales</taxon>
        <taxon>Paracoccaceae</taxon>
        <taxon>Planktomarina</taxon>
    </lineage>
</organism>